<dbReference type="GO" id="GO:0046872">
    <property type="term" value="F:metal ion binding"/>
    <property type="evidence" value="ECO:0007669"/>
    <property type="project" value="InterPro"/>
</dbReference>
<keyword evidence="7" id="KW-1185">Reference proteome</keyword>
<keyword evidence="5" id="KW-0862">Zinc</keyword>
<dbReference type="KEGG" id="aplt:ANPL_03140"/>
<gene>
    <name evidence="6" type="primary">znuA</name>
    <name evidence="6" type="ORF">ANPL_03140</name>
</gene>
<dbReference type="EMBL" id="CP046391">
    <property type="protein sequence ID" value="QJC27698.1"/>
    <property type="molecule type" value="Genomic_DNA"/>
</dbReference>
<accession>A0A858PYS3</accession>
<dbReference type="Pfam" id="PF01297">
    <property type="entry name" value="ZnuA"/>
    <property type="match status" value="1"/>
</dbReference>
<evidence type="ECO:0000256" key="1">
    <source>
        <dbReference type="ARBA" id="ARBA00011028"/>
    </source>
</evidence>
<dbReference type="AlphaFoldDB" id="A0A858PYS3"/>
<dbReference type="Proteomes" id="UP000500930">
    <property type="component" value="Chromosome"/>
</dbReference>
<proteinExistence type="inferred from homology"/>
<organism evidence="6 7">
    <name type="scientific">Anaplasma platys</name>
    <dbReference type="NCBI Taxonomy" id="949"/>
    <lineage>
        <taxon>Bacteria</taxon>
        <taxon>Pseudomonadati</taxon>
        <taxon>Pseudomonadota</taxon>
        <taxon>Alphaproteobacteria</taxon>
        <taxon>Rickettsiales</taxon>
        <taxon>Anaplasmataceae</taxon>
        <taxon>Anaplasma</taxon>
    </lineage>
</organism>
<dbReference type="PANTHER" id="PTHR42953">
    <property type="entry name" value="HIGH-AFFINITY ZINC UPTAKE SYSTEM PROTEIN ZNUA-RELATED"/>
    <property type="match status" value="1"/>
</dbReference>
<dbReference type="Gene3D" id="3.40.50.1980">
    <property type="entry name" value="Nitrogenase molybdenum iron protein domain"/>
    <property type="match status" value="2"/>
</dbReference>
<name>A0A858PYS3_9RICK</name>
<protein>
    <recommendedName>
        <fullName evidence="2">High-affinity zinc uptake system protein ZnuA</fullName>
    </recommendedName>
</protein>
<evidence type="ECO:0000256" key="2">
    <source>
        <dbReference type="ARBA" id="ARBA00015915"/>
    </source>
</evidence>
<dbReference type="GO" id="GO:0006829">
    <property type="term" value="P:zinc ion transport"/>
    <property type="evidence" value="ECO:0007669"/>
    <property type="project" value="UniProtKB-KW"/>
</dbReference>
<keyword evidence="5" id="KW-0864">Zinc transport</keyword>
<dbReference type="PANTHER" id="PTHR42953:SF3">
    <property type="entry name" value="HIGH-AFFINITY ZINC UPTAKE SYSTEM PROTEIN ZNUA"/>
    <property type="match status" value="1"/>
</dbReference>
<sequence>MATALPHVGYTVPKVVATINPIQFLVSDVGRGILDSNIHTLGTSCVHDCVLKPSDVASLNSADIVFYVDERMEPYIKKLRGPGKALIRLSDEVELLPDRSTKRANGSSNNVNDFHIWLNPDNAKKIVEKICSVLSDADPENAQIYRSNADSTIAGIDALKLKVHDLLEPVKNVPYIVAHDAYQYFDSYFGLNFKASLTAGHTLHTTARELSFAKKTAKKFGVKCIFVSDTKNSYRLISKHMKITVVDPIGKSIVNNKNGYAKLIEELATQFQRCLEKTDYKE</sequence>
<evidence type="ECO:0000256" key="4">
    <source>
        <dbReference type="ARBA" id="ARBA00022729"/>
    </source>
</evidence>
<keyword evidence="5" id="KW-0406">Ion transport</keyword>
<dbReference type="InterPro" id="IPR050492">
    <property type="entry name" value="Bact_metal-bind_prot9"/>
</dbReference>
<comment type="similarity">
    <text evidence="1">Belongs to the bacterial solute-binding protein 9 family.</text>
</comment>
<keyword evidence="4" id="KW-0732">Signal</keyword>
<evidence type="ECO:0000313" key="7">
    <source>
        <dbReference type="Proteomes" id="UP000500930"/>
    </source>
</evidence>
<dbReference type="InterPro" id="IPR006127">
    <property type="entry name" value="ZnuA-like"/>
</dbReference>
<evidence type="ECO:0000256" key="3">
    <source>
        <dbReference type="ARBA" id="ARBA00022448"/>
    </source>
</evidence>
<dbReference type="SUPFAM" id="SSF53807">
    <property type="entry name" value="Helical backbone' metal receptor"/>
    <property type="match status" value="1"/>
</dbReference>
<keyword evidence="3" id="KW-0813">Transport</keyword>
<evidence type="ECO:0000313" key="6">
    <source>
        <dbReference type="EMBL" id="QJC27698.1"/>
    </source>
</evidence>
<reference evidence="6 7" key="1">
    <citation type="journal article" date="2020" name="Pathogens">
        <title>First Whole Genome Sequence of Anaplasma platys, an Obligate Intracellular Rickettsial Pathogen of Dogs.</title>
        <authorList>
            <person name="Llanes A."/>
            <person name="Rajeev S."/>
        </authorList>
    </citation>
    <scope>NUCLEOTIDE SEQUENCE [LARGE SCALE GENOMIC DNA]</scope>
    <source>
        <strain evidence="6 7">S3</strain>
    </source>
</reference>
<evidence type="ECO:0000256" key="5">
    <source>
        <dbReference type="ARBA" id="ARBA00022906"/>
    </source>
</evidence>